<feature type="transmembrane region" description="Helical" evidence="7">
    <location>
        <begin position="52"/>
        <end position="75"/>
    </location>
</feature>
<sequence length="89" mass="9607">MIRDFNIAETEEDISYYAGFVGAAYMIGRALTSVFWGMCADRYGRKPVSTSWGIGLIIGPALGGFLAQIFSLWAVSPKSLGGLSYTTVD</sequence>
<gene>
    <name evidence="9" type="ORF">M8C21_006360</name>
</gene>
<comment type="caution">
    <text evidence="9">The sequence shown here is derived from an EMBL/GenBank/DDBJ whole genome shotgun (WGS) entry which is preliminary data.</text>
</comment>
<dbReference type="EMBL" id="JAMZMK010011258">
    <property type="protein sequence ID" value="KAI7728188.1"/>
    <property type="molecule type" value="Genomic_DNA"/>
</dbReference>
<dbReference type="GO" id="GO:0090333">
    <property type="term" value="P:regulation of stomatal closure"/>
    <property type="evidence" value="ECO:0007669"/>
    <property type="project" value="TreeGrafter"/>
</dbReference>
<keyword evidence="5 7" id="KW-0472">Membrane</keyword>
<keyword evidence="4 7" id="KW-1133">Transmembrane helix</keyword>
<evidence type="ECO:0000256" key="4">
    <source>
        <dbReference type="ARBA" id="ARBA00022989"/>
    </source>
</evidence>
<dbReference type="GO" id="GO:0009705">
    <property type="term" value="C:plant-type vacuole membrane"/>
    <property type="evidence" value="ECO:0007669"/>
    <property type="project" value="TreeGrafter"/>
</dbReference>
<dbReference type="GO" id="GO:0022821">
    <property type="term" value="F:solute:potassium antiporter activity"/>
    <property type="evidence" value="ECO:0007669"/>
    <property type="project" value="TreeGrafter"/>
</dbReference>
<dbReference type="PANTHER" id="PTHR23504">
    <property type="entry name" value="MAJOR FACILITATOR SUPERFAMILY DOMAIN-CONTAINING PROTEIN 10"/>
    <property type="match status" value="1"/>
</dbReference>
<comment type="subcellular location">
    <subcellularLocation>
        <location evidence="1">Membrane</location>
        <topology evidence="1">Multi-pass membrane protein</topology>
    </subcellularLocation>
</comment>
<evidence type="ECO:0000313" key="9">
    <source>
        <dbReference type="EMBL" id="KAI7728188.1"/>
    </source>
</evidence>
<dbReference type="SUPFAM" id="SSF103473">
    <property type="entry name" value="MFS general substrate transporter"/>
    <property type="match status" value="1"/>
</dbReference>
<evidence type="ECO:0000256" key="6">
    <source>
        <dbReference type="ARBA" id="ARBA00044504"/>
    </source>
</evidence>
<reference evidence="9" key="1">
    <citation type="submission" date="2022-06" db="EMBL/GenBank/DDBJ databases">
        <title>Uncovering the hologenomic basis of an extraordinary plant invasion.</title>
        <authorList>
            <person name="Bieker V.C."/>
            <person name="Martin M.D."/>
            <person name="Gilbert T."/>
            <person name="Hodgins K."/>
            <person name="Battlay P."/>
            <person name="Petersen B."/>
            <person name="Wilson J."/>
        </authorList>
    </citation>
    <scope>NUCLEOTIDE SEQUENCE</scope>
    <source>
        <strain evidence="9">AA19_3_7</strain>
        <tissue evidence="9">Leaf</tissue>
    </source>
</reference>
<dbReference type="GO" id="GO:0005886">
    <property type="term" value="C:plasma membrane"/>
    <property type="evidence" value="ECO:0007669"/>
    <property type="project" value="TreeGrafter"/>
</dbReference>
<dbReference type="AlphaFoldDB" id="A0AAD5G5H0"/>
<keyword evidence="10" id="KW-1185">Reference proteome</keyword>
<feature type="transmembrane region" description="Helical" evidence="7">
    <location>
        <begin position="14"/>
        <end position="40"/>
    </location>
</feature>
<dbReference type="InterPro" id="IPR020846">
    <property type="entry name" value="MFS_dom"/>
</dbReference>
<dbReference type="Gene3D" id="1.20.1250.20">
    <property type="entry name" value="MFS general substrate transporter like domains"/>
    <property type="match status" value="1"/>
</dbReference>
<proteinExistence type="inferred from homology"/>
<evidence type="ECO:0000256" key="7">
    <source>
        <dbReference type="SAM" id="Phobius"/>
    </source>
</evidence>
<evidence type="ECO:0000256" key="5">
    <source>
        <dbReference type="ARBA" id="ARBA00023136"/>
    </source>
</evidence>
<evidence type="ECO:0000256" key="2">
    <source>
        <dbReference type="ARBA" id="ARBA00022448"/>
    </source>
</evidence>
<keyword evidence="2" id="KW-0813">Transport</keyword>
<feature type="non-terminal residue" evidence="9">
    <location>
        <position position="1"/>
    </location>
</feature>
<protein>
    <recommendedName>
        <fullName evidence="8">Major facilitator superfamily (MFS) profile domain-containing protein</fullName>
    </recommendedName>
</protein>
<evidence type="ECO:0000256" key="3">
    <source>
        <dbReference type="ARBA" id="ARBA00022692"/>
    </source>
</evidence>
<accession>A0AAD5G5H0</accession>
<comment type="similarity">
    <text evidence="6">Belongs to the major facilitator superfamily. Phosphate:H(+) symporter (TC 2.A.1.9) family.</text>
</comment>
<organism evidence="9 10">
    <name type="scientific">Ambrosia artemisiifolia</name>
    <name type="common">Common ragweed</name>
    <dbReference type="NCBI Taxonomy" id="4212"/>
    <lineage>
        <taxon>Eukaryota</taxon>
        <taxon>Viridiplantae</taxon>
        <taxon>Streptophyta</taxon>
        <taxon>Embryophyta</taxon>
        <taxon>Tracheophyta</taxon>
        <taxon>Spermatophyta</taxon>
        <taxon>Magnoliopsida</taxon>
        <taxon>eudicotyledons</taxon>
        <taxon>Gunneridae</taxon>
        <taxon>Pentapetalae</taxon>
        <taxon>asterids</taxon>
        <taxon>campanulids</taxon>
        <taxon>Asterales</taxon>
        <taxon>Asteraceae</taxon>
        <taxon>Asteroideae</taxon>
        <taxon>Heliantheae alliance</taxon>
        <taxon>Heliantheae</taxon>
        <taxon>Ambrosia</taxon>
    </lineage>
</organism>
<evidence type="ECO:0000259" key="8">
    <source>
        <dbReference type="PROSITE" id="PS50850"/>
    </source>
</evidence>
<dbReference type="Pfam" id="PF00083">
    <property type="entry name" value="Sugar_tr"/>
    <property type="match status" value="1"/>
</dbReference>
<dbReference type="Proteomes" id="UP001206925">
    <property type="component" value="Unassembled WGS sequence"/>
</dbReference>
<keyword evidence="3 7" id="KW-0812">Transmembrane</keyword>
<name>A0AAD5G5H0_AMBAR</name>
<evidence type="ECO:0000256" key="1">
    <source>
        <dbReference type="ARBA" id="ARBA00004141"/>
    </source>
</evidence>
<dbReference type="InterPro" id="IPR036259">
    <property type="entry name" value="MFS_trans_sf"/>
</dbReference>
<dbReference type="InterPro" id="IPR005828">
    <property type="entry name" value="MFS_sugar_transport-like"/>
</dbReference>
<dbReference type="PROSITE" id="PS50850">
    <property type="entry name" value="MFS"/>
    <property type="match status" value="1"/>
</dbReference>
<evidence type="ECO:0000313" key="10">
    <source>
        <dbReference type="Proteomes" id="UP001206925"/>
    </source>
</evidence>
<dbReference type="PANTHER" id="PTHR23504:SF114">
    <property type="entry name" value="PROTEIN ZINC INDUCED FACILITATOR-LIKE 1"/>
    <property type="match status" value="1"/>
</dbReference>
<feature type="domain" description="Major facilitator superfamily (MFS) profile" evidence="8">
    <location>
        <begin position="1"/>
        <end position="89"/>
    </location>
</feature>